<evidence type="ECO:0000313" key="1">
    <source>
        <dbReference type="EMBL" id="MQL67838.1"/>
    </source>
</evidence>
<comment type="caution">
    <text evidence="1">The sequence shown here is derived from an EMBL/GenBank/DDBJ whole genome shotgun (WGS) entry which is preliminary data.</text>
</comment>
<dbReference type="EMBL" id="NMUH01000002">
    <property type="protein sequence ID" value="MQL67838.1"/>
    <property type="molecule type" value="Genomic_DNA"/>
</dbReference>
<dbReference type="Proteomes" id="UP000652761">
    <property type="component" value="Unassembled WGS sequence"/>
</dbReference>
<keyword evidence="2" id="KW-1185">Reference proteome</keyword>
<reference evidence="1" key="1">
    <citation type="submission" date="2017-07" db="EMBL/GenBank/DDBJ databases">
        <title>Taro Niue Genome Assembly and Annotation.</title>
        <authorList>
            <person name="Atibalentja N."/>
            <person name="Keating K."/>
            <person name="Fields C.J."/>
        </authorList>
    </citation>
    <scope>NUCLEOTIDE SEQUENCE</scope>
    <source>
        <strain evidence="1">Niue_2</strain>
        <tissue evidence="1">Leaf</tissue>
    </source>
</reference>
<accession>A0A843T6V0</accession>
<proteinExistence type="predicted"/>
<dbReference type="AlphaFoldDB" id="A0A843T6V0"/>
<protein>
    <submittedName>
        <fullName evidence="1">Uncharacterized protein</fullName>
    </submittedName>
</protein>
<gene>
    <name evidence="1" type="ORF">Taro_000121</name>
</gene>
<evidence type="ECO:0000313" key="2">
    <source>
        <dbReference type="Proteomes" id="UP000652761"/>
    </source>
</evidence>
<name>A0A843T6V0_COLES</name>
<organism evidence="1 2">
    <name type="scientific">Colocasia esculenta</name>
    <name type="common">Wild taro</name>
    <name type="synonym">Arum esculentum</name>
    <dbReference type="NCBI Taxonomy" id="4460"/>
    <lineage>
        <taxon>Eukaryota</taxon>
        <taxon>Viridiplantae</taxon>
        <taxon>Streptophyta</taxon>
        <taxon>Embryophyta</taxon>
        <taxon>Tracheophyta</taxon>
        <taxon>Spermatophyta</taxon>
        <taxon>Magnoliopsida</taxon>
        <taxon>Liliopsida</taxon>
        <taxon>Araceae</taxon>
        <taxon>Aroideae</taxon>
        <taxon>Colocasieae</taxon>
        <taxon>Colocasia</taxon>
    </lineage>
</organism>
<sequence>MASPLRRVARTTVPSPAKARSLVAFRYVATKSVPPPICRHHHLPSECPHDYAKPAAFLRSWKSPPPTTDPAEAQKKHLVRGVWRGDCCIAAWILWLLLRVDV</sequence>